<dbReference type="NCBIfam" id="TIGR00231">
    <property type="entry name" value="small_GTP"/>
    <property type="match status" value="1"/>
</dbReference>
<dbReference type="Gene3D" id="2.40.30.10">
    <property type="entry name" value="Translation factors"/>
    <property type="match status" value="2"/>
</dbReference>
<dbReference type="InterPro" id="IPR004160">
    <property type="entry name" value="Transl_elong_EFTu/EF1A_C"/>
</dbReference>
<evidence type="ECO:0000256" key="5">
    <source>
        <dbReference type="ARBA" id="ARBA00022917"/>
    </source>
</evidence>
<feature type="domain" description="Tr-type G" evidence="7">
    <location>
        <begin position="18"/>
        <end position="204"/>
    </location>
</feature>
<keyword evidence="6" id="KW-0342">GTP-binding</keyword>
<proteinExistence type="inferred from homology"/>
<evidence type="ECO:0000256" key="2">
    <source>
        <dbReference type="ARBA" id="ARBA00017898"/>
    </source>
</evidence>
<dbReference type="NCBIfam" id="NF009373">
    <property type="entry name" value="PRK12736.1"/>
    <property type="match status" value="1"/>
</dbReference>
<evidence type="ECO:0000256" key="1">
    <source>
        <dbReference type="ARBA" id="ARBA00007249"/>
    </source>
</evidence>
<dbReference type="AlphaFoldDB" id="A0A7U2N108"/>
<dbReference type="Gene3D" id="3.40.50.300">
    <property type="entry name" value="P-loop containing nucleotide triphosphate hydrolases"/>
    <property type="match status" value="1"/>
</dbReference>
<dbReference type="Proteomes" id="UP000596276">
    <property type="component" value="Chromosome 6"/>
</dbReference>
<dbReference type="GO" id="GO:0003924">
    <property type="term" value="F:GTPase activity"/>
    <property type="evidence" value="ECO:0007669"/>
    <property type="project" value="InterPro"/>
</dbReference>
<dbReference type="PRINTS" id="PR00315">
    <property type="entry name" value="ELONGATNFCT"/>
</dbReference>
<evidence type="ECO:0000313" key="8">
    <source>
        <dbReference type="EMBL" id="QRD93528.1"/>
    </source>
</evidence>
<dbReference type="CDD" id="cd03707">
    <property type="entry name" value="EFTU_III"/>
    <property type="match status" value="1"/>
</dbReference>
<dbReference type="Pfam" id="PF03143">
    <property type="entry name" value="GTP_EFTU_D3"/>
    <property type="match status" value="1"/>
</dbReference>
<accession>A0A7U2N108</accession>
<dbReference type="InterPro" id="IPR004161">
    <property type="entry name" value="EFTu-like_2"/>
</dbReference>
<dbReference type="SUPFAM" id="SSF52540">
    <property type="entry name" value="P-loop containing nucleoside triphosphate hydrolases"/>
    <property type="match status" value="1"/>
</dbReference>
<dbReference type="PROSITE" id="PS51722">
    <property type="entry name" value="G_TR_2"/>
    <property type="match status" value="1"/>
</dbReference>
<gene>
    <name evidence="8" type="ORF">F9C07_7984</name>
</gene>
<sequence length="394" mass="43235">MTALHIQPYIAEMPSPGKPLINVGTIGHTDHGKTTLTAAITAKFGTTCMADDQTDNTLKEIAHVEYETKARRYRHIDWADQAEYTKNMLSGAAQMDGVILVVSAEDGLMPQTREQILVARQAGVSYILAFINKCDMVDDTDQLELVELEVRDLLNSHGFQGDNMPIIKDSARQALEGGLDESDLGERAIVHLVEALDAYIPVSVPAVDRPFLMPVEDVFSVAGRGTIVTGRVERGMIRVGDDVEIVGFGAVVRTTCKGVEIFRKSLDQGRVGETVGVLLRAIRPEDVIRGHVLAKPAQIRMCTDFTAHMYVLRKEEGGRHTPFFNHYQAQFLIRMTEMTGSIMLPEGMVMIVPGDSPSITVKLIAPTAMEEGLRFTIRESGRTVASGVITSILE</sequence>
<dbReference type="NCBIfam" id="NF000766">
    <property type="entry name" value="PRK00049.1"/>
    <property type="match status" value="1"/>
</dbReference>
<dbReference type="PANTHER" id="PTHR43721:SF22">
    <property type="entry name" value="ELONGATION FACTOR TU, MITOCHONDRIAL"/>
    <property type="match status" value="1"/>
</dbReference>
<dbReference type="GO" id="GO:0003746">
    <property type="term" value="F:translation elongation factor activity"/>
    <property type="evidence" value="ECO:0007669"/>
    <property type="project" value="UniProtKB-KW"/>
</dbReference>
<dbReference type="CDD" id="cd03697">
    <property type="entry name" value="EFTU_II"/>
    <property type="match status" value="1"/>
</dbReference>
<dbReference type="InterPro" id="IPR050055">
    <property type="entry name" value="EF-Tu_GTPase"/>
</dbReference>
<dbReference type="SUPFAM" id="SSF50447">
    <property type="entry name" value="Translation proteins"/>
    <property type="match status" value="1"/>
</dbReference>
<dbReference type="InterPro" id="IPR005225">
    <property type="entry name" value="Small_GTP-bd"/>
</dbReference>
<dbReference type="InterPro" id="IPR009000">
    <property type="entry name" value="Transl_B-barrel_sf"/>
</dbReference>
<evidence type="ECO:0000256" key="4">
    <source>
        <dbReference type="ARBA" id="ARBA00022768"/>
    </source>
</evidence>
<dbReference type="FunFam" id="2.40.30.10:FF:000001">
    <property type="entry name" value="Elongation factor Tu"/>
    <property type="match status" value="1"/>
</dbReference>
<dbReference type="NCBIfam" id="NF009372">
    <property type="entry name" value="PRK12735.1"/>
    <property type="match status" value="1"/>
</dbReference>
<evidence type="ECO:0000256" key="6">
    <source>
        <dbReference type="ARBA" id="ARBA00023134"/>
    </source>
</evidence>
<evidence type="ECO:0000313" key="9">
    <source>
        <dbReference type="Proteomes" id="UP000596276"/>
    </source>
</evidence>
<dbReference type="OMA" id="RYRHIDW"/>
<keyword evidence="9" id="KW-1185">Reference proteome</keyword>
<dbReference type="InterPro" id="IPR009001">
    <property type="entry name" value="Transl_elong_EF1A/Init_IF2_C"/>
</dbReference>
<reference evidence="9" key="1">
    <citation type="journal article" date="2021" name="G3 (Bethesda)">
        <title>Chromosome assembled and annotated genome sequence of Aspergillus flavus NRRL 3357.</title>
        <authorList>
            <person name="Skerker J.M."/>
            <person name="Pianalto K.M."/>
            <person name="Mondo S.J."/>
            <person name="Yang K."/>
            <person name="Arkin A.P."/>
            <person name="Keller N.P."/>
            <person name="Grigoriev I.V."/>
            <person name="Louise Glass N.L."/>
        </authorList>
    </citation>
    <scope>NUCLEOTIDE SEQUENCE [LARGE SCALE GENOMIC DNA]</scope>
    <source>
        <strain evidence="9">ATCC 200026 / FGSC A1120 / IAM 13836 / NRRL 3357 / JCM 12722 / SRRC 167</strain>
    </source>
</reference>
<dbReference type="InterPro" id="IPR033720">
    <property type="entry name" value="EFTU_2"/>
</dbReference>
<comment type="similarity">
    <text evidence="1">Belongs to the TRAFAC class translation factor GTPase superfamily. Classic translation factor GTPase family. EF-Tu/EF-1A subfamily.</text>
</comment>
<dbReference type="VEuPathDB" id="FungiDB:F9C07_7984"/>
<organism evidence="8 9">
    <name type="scientific">Aspergillus flavus (strain ATCC 200026 / FGSC A1120 / IAM 13836 / NRRL 3357 / JCM 12722 / SRRC 167)</name>
    <dbReference type="NCBI Taxonomy" id="332952"/>
    <lineage>
        <taxon>Eukaryota</taxon>
        <taxon>Fungi</taxon>
        <taxon>Dikarya</taxon>
        <taxon>Ascomycota</taxon>
        <taxon>Pezizomycotina</taxon>
        <taxon>Eurotiomycetes</taxon>
        <taxon>Eurotiomycetidae</taxon>
        <taxon>Eurotiales</taxon>
        <taxon>Aspergillaceae</taxon>
        <taxon>Aspergillus</taxon>
        <taxon>Aspergillus subgen. Circumdati</taxon>
    </lineage>
</organism>
<protein>
    <recommendedName>
        <fullName evidence="2">Elongation factor Tu, mitochondrial</fullName>
    </recommendedName>
</protein>
<keyword evidence="3" id="KW-0547">Nucleotide-binding</keyword>
<dbReference type="GO" id="GO:0005525">
    <property type="term" value="F:GTP binding"/>
    <property type="evidence" value="ECO:0007669"/>
    <property type="project" value="UniProtKB-KW"/>
</dbReference>
<dbReference type="Pfam" id="PF00009">
    <property type="entry name" value="GTP_EFTU"/>
    <property type="match status" value="1"/>
</dbReference>
<dbReference type="InterPro" id="IPR027417">
    <property type="entry name" value="P-loop_NTPase"/>
</dbReference>
<keyword evidence="5" id="KW-0648">Protein biosynthesis</keyword>
<dbReference type="PANTHER" id="PTHR43721">
    <property type="entry name" value="ELONGATION FACTOR TU-RELATED"/>
    <property type="match status" value="1"/>
</dbReference>
<keyword evidence="4 8" id="KW-0251">Elongation factor</keyword>
<dbReference type="VEuPathDB" id="FungiDB:AFLA_008493"/>
<evidence type="ECO:0000256" key="3">
    <source>
        <dbReference type="ARBA" id="ARBA00022741"/>
    </source>
</evidence>
<evidence type="ECO:0000259" key="7">
    <source>
        <dbReference type="PROSITE" id="PS51722"/>
    </source>
</evidence>
<dbReference type="Pfam" id="PF03144">
    <property type="entry name" value="GTP_EFTU_D2"/>
    <property type="match status" value="1"/>
</dbReference>
<name>A0A7U2N108_ASPFN</name>
<dbReference type="SUPFAM" id="SSF50465">
    <property type="entry name" value="EF-Tu/eEF-1alpha/eIF2-gamma C-terminal domain"/>
    <property type="match status" value="1"/>
</dbReference>
<dbReference type="EMBL" id="CP044623">
    <property type="protein sequence ID" value="QRD93528.1"/>
    <property type="molecule type" value="Genomic_DNA"/>
</dbReference>
<dbReference type="InterPro" id="IPR000795">
    <property type="entry name" value="T_Tr_GTP-bd_dom"/>
</dbReference>